<feature type="transmembrane region" description="Helical" evidence="8">
    <location>
        <begin position="52"/>
        <end position="76"/>
    </location>
</feature>
<evidence type="ECO:0000313" key="10">
    <source>
        <dbReference type="Proteomes" id="UP001498771"/>
    </source>
</evidence>
<evidence type="ECO:0000256" key="7">
    <source>
        <dbReference type="SAM" id="MobiDB-lite"/>
    </source>
</evidence>
<feature type="transmembrane region" description="Helical" evidence="8">
    <location>
        <begin position="470"/>
        <end position="488"/>
    </location>
</feature>
<evidence type="ECO:0000256" key="6">
    <source>
        <dbReference type="ARBA" id="ARBA00023136"/>
    </source>
</evidence>
<feature type="region of interest" description="Disordered" evidence="7">
    <location>
        <begin position="707"/>
        <end position="731"/>
    </location>
</feature>
<dbReference type="PANTHER" id="PTHR22914">
    <property type="entry name" value="CHITIN SYNTHASE"/>
    <property type="match status" value="1"/>
</dbReference>
<evidence type="ECO:0000256" key="5">
    <source>
        <dbReference type="ARBA" id="ARBA00022989"/>
    </source>
</evidence>
<feature type="compositionally biased region" description="Basic residues" evidence="7">
    <location>
        <begin position="718"/>
        <end position="731"/>
    </location>
</feature>
<keyword evidence="6 8" id="KW-0472">Membrane</keyword>
<sequence>MLDGNPWRPQDIAYSILVGSVFLAALLEWFLWLAAFLYCLYMVFRKAENRSIRVLAVLVSLAFGLLRLVFLPVMAVTVPLPRQLTGYIPDSFVDPLQLFACVAFSILLGVPWLLCIYHLLRHSIGPKQRLVSLHPPFSNSSLTPPRIKEELTAATAPKVVVVMPCYHEIPEVLMTAINSACDADYPKSCLHLYVSFDGADIDDLYLSTLSSLGIALPLKTYPVSIDLVYRGVRITVSRFVHGGKRHCQKKSFRLIDKMYSSYLTTRDDLFILFIDSDIILDKFCVQNFIYEMELKNRAKPAEARAAPMLAMTGIITCTAEKRSLLTVLQDIEYVHGQLYERTVESACGSVTCLPGALTMLRFTAFRNMAKYYFAESAEHAEDIFDFGKSHLGEDRWLTHLFMLGARNRFQIQLCTGAFCKTEAVMTYRTLLKQRRRWFLGFITNEACMLTDIRLWKMYPLLCVVRMMQNTIRTTALVLFIMILSVVTGTQKFSQLPYSMIIVTLTLNWGLMVVVGWRLHRFKAWLYPLMYVVNPALNWCYLVYGIFTAGQRTWGGPRADKGGDEEEGLAGEFVDKDFVYEPVKFDQNGNAVPSSLTIPSSASLSLRMMTIRLLAAAAAAARLLPSTTATSVNCARGNTPCLPAFSTTSSVLRPGPLASLVLHPPRSSTRCTTSRICISSRDGLRKLSGGYYPGNLPARARTRLMRKQGLRRTSTLSLRPRRRGRMRARDRR</sequence>
<dbReference type="InterPro" id="IPR029044">
    <property type="entry name" value="Nucleotide-diphossugar_trans"/>
</dbReference>
<keyword evidence="3" id="KW-0808">Transferase</keyword>
<dbReference type="Pfam" id="PF03142">
    <property type="entry name" value="Chitin_synth_2"/>
    <property type="match status" value="1"/>
</dbReference>
<organism evidence="9 10">
    <name type="scientific">Myxozyma melibiosi</name>
    <dbReference type="NCBI Taxonomy" id="54550"/>
    <lineage>
        <taxon>Eukaryota</taxon>
        <taxon>Fungi</taxon>
        <taxon>Dikarya</taxon>
        <taxon>Ascomycota</taxon>
        <taxon>Saccharomycotina</taxon>
        <taxon>Lipomycetes</taxon>
        <taxon>Lipomycetales</taxon>
        <taxon>Lipomycetaceae</taxon>
        <taxon>Myxozyma</taxon>
    </lineage>
</organism>
<reference evidence="9 10" key="1">
    <citation type="submission" date="2024-03" db="EMBL/GenBank/DDBJ databases">
        <title>Genome-scale model development and genomic sequencing of the oleaginous clade Lipomyces.</title>
        <authorList>
            <consortium name="Lawrence Berkeley National Laboratory"/>
            <person name="Czajka J.J."/>
            <person name="Han Y."/>
            <person name="Kim J."/>
            <person name="Mondo S.J."/>
            <person name="Hofstad B.A."/>
            <person name="Robles A."/>
            <person name="Haridas S."/>
            <person name="Riley R."/>
            <person name="LaButti K."/>
            <person name="Pangilinan J."/>
            <person name="Andreopoulos W."/>
            <person name="Lipzen A."/>
            <person name="Yan J."/>
            <person name="Wang M."/>
            <person name="Ng V."/>
            <person name="Grigoriev I.V."/>
            <person name="Spatafora J.W."/>
            <person name="Magnuson J.K."/>
            <person name="Baker S.E."/>
            <person name="Pomraning K.R."/>
        </authorList>
    </citation>
    <scope>NUCLEOTIDE SEQUENCE [LARGE SCALE GENOMIC DNA]</scope>
    <source>
        <strain evidence="9 10">Phaff 52-87</strain>
    </source>
</reference>
<dbReference type="SUPFAM" id="SSF53448">
    <property type="entry name" value="Nucleotide-diphospho-sugar transferases"/>
    <property type="match status" value="1"/>
</dbReference>
<feature type="transmembrane region" description="Helical" evidence="8">
    <location>
        <begin position="12"/>
        <end position="40"/>
    </location>
</feature>
<proteinExistence type="predicted"/>
<keyword evidence="3" id="KW-0328">Glycosyltransferase</keyword>
<evidence type="ECO:0000256" key="1">
    <source>
        <dbReference type="ARBA" id="ARBA00004141"/>
    </source>
</evidence>
<dbReference type="EMBL" id="JBBJBU010000001">
    <property type="protein sequence ID" value="KAK7207404.1"/>
    <property type="molecule type" value="Genomic_DNA"/>
</dbReference>
<protein>
    <recommendedName>
        <fullName evidence="2">chitin synthase</fullName>
        <ecNumber evidence="2">2.4.1.16</ecNumber>
    </recommendedName>
</protein>
<dbReference type="RefSeq" id="XP_064770437.1">
    <property type="nucleotide sequence ID" value="XM_064911439.1"/>
</dbReference>
<name>A0ABR1FC28_9ASCO</name>
<evidence type="ECO:0000256" key="8">
    <source>
        <dbReference type="SAM" id="Phobius"/>
    </source>
</evidence>
<keyword evidence="4 8" id="KW-0812">Transmembrane</keyword>
<comment type="caution">
    <text evidence="9">The sequence shown here is derived from an EMBL/GenBank/DDBJ whole genome shotgun (WGS) entry which is preliminary data.</text>
</comment>
<dbReference type="PANTHER" id="PTHR22914:SF46">
    <property type="entry name" value="CHITIN SYNTHASE"/>
    <property type="match status" value="1"/>
</dbReference>
<evidence type="ECO:0000256" key="3">
    <source>
        <dbReference type="ARBA" id="ARBA00022676"/>
    </source>
</evidence>
<evidence type="ECO:0000256" key="4">
    <source>
        <dbReference type="ARBA" id="ARBA00022692"/>
    </source>
</evidence>
<comment type="subcellular location">
    <subcellularLocation>
        <location evidence="1">Membrane</location>
        <topology evidence="1">Multi-pass membrane protein</topology>
    </subcellularLocation>
</comment>
<feature type="transmembrane region" description="Helical" evidence="8">
    <location>
        <begin position="495"/>
        <end position="518"/>
    </location>
</feature>
<accession>A0ABR1FC28</accession>
<dbReference type="Proteomes" id="UP001498771">
    <property type="component" value="Unassembled WGS sequence"/>
</dbReference>
<feature type="transmembrane region" description="Helical" evidence="8">
    <location>
        <begin position="437"/>
        <end position="458"/>
    </location>
</feature>
<dbReference type="InterPro" id="IPR004835">
    <property type="entry name" value="Chitin_synth"/>
</dbReference>
<dbReference type="EC" id="2.4.1.16" evidence="2"/>
<feature type="transmembrane region" description="Helical" evidence="8">
    <location>
        <begin position="96"/>
        <end position="120"/>
    </location>
</feature>
<feature type="transmembrane region" description="Helical" evidence="8">
    <location>
        <begin position="524"/>
        <end position="546"/>
    </location>
</feature>
<keyword evidence="10" id="KW-1185">Reference proteome</keyword>
<dbReference type="Gene3D" id="3.90.550.10">
    <property type="entry name" value="Spore Coat Polysaccharide Biosynthesis Protein SpsA, Chain A"/>
    <property type="match status" value="1"/>
</dbReference>
<evidence type="ECO:0000256" key="2">
    <source>
        <dbReference type="ARBA" id="ARBA00012543"/>
    </source>
</evidence>
<gene>
    <name evidence="9" type="ORF">BZA70DRAFT_271190</name>
</gene>
<keyword evidence="5 8" id="KW-1133">Transmembrane helix</keyword>
<dbReference type="GeneID" id="90036951"/>
<evidence type="ECO:0000313" key="9">
    <source>
        <dbReference type="EMBL" id="KAK7207404.1"/>
    </source>
</evidence>